<sequence length="90" mass="9702">MILLARLVLRLSESSRAAPPVLVLARPLYLPQGAEEGASDKASELKLRLQTPSATAAPRGLARGELGTMYKALYNKMRLETGPLLPLGDF</sequence>
<evidence type="ECO:0000256" key="1">
    <source>
        <dbReference type="SAM" id="SignalP"/>
    </source>
</evidence>
<keyword evidence="3" id="KW-1185">Reference proteome</keyword>
<proteinExistence type="predicted"/>
<feature type="chain" id="PRO_5043440182" evidence="1">
    <location>
        <begin position="18"/>
        <end position="90"/>
    </location>
</feature>
<comment type="caution">
    <text evidence="2">The sequence shown here is derived from an EMBL/GenBank/DDBJ whole genome shotgun (WGS) entry which is preliminary data.</text>
</comment>
<reference evidence="2" key="1">
    <citation type="journal article" date="2022" name="bioRxiv">
        <title>Sequencing and chromosome-scale assembly of the giantPleurodeles waltlgenome.</title>
        <authorList>
            <person name="Brown T."/>
            <person name="Elewa A."/>
            <person name="Iarovenko S."/>
            <person name="Subramanian E."/>
            <person name="Araus A.J."/>
            <person name="Petzold A."/>
            <person name="Susuki M."/>
            <person name="Suzuki K.-i.T."/>
            <person name="Hayashi T."/>
            <person name="Toyoda A."/>
            <person name="Oliveira C."/>
            <person name="Osipova E."/>
            <person name="Leigh N.D."/>
            <person name="Simon A."/>
            <person name="Yun M.H."/>
        </authorList>
    </citation>
    <scope>NUCLEOTIDE SEQUENCE</scope>
    <source>
        <strain evidence="2">20211129_DDA</strain>
        <tissue evidence="2">Liver</tissue>
    </source>
</reference>
<evidence type="ECO:0000313" key="3">
    <source>
        <dbReference type="Proteomes" id="UP001066276"/>
    </source>
</evidence>
<dbReference type="AlphaFoldDB" id="A0AAV7Q1D7"/>
<name>A0AAV7Q1D7_PLEWA</name>
<evidence type="ECO:0000313" key="2">
    <source>
        <dbReference type="EMBL" id="KAJ1133157.1"/>
    </source>
</evidence>
<feature type="signal peptide" evidence="1">
    <location>
        <begin position="1"/>
        <end position="17"/>
    </location>
</feature>
<organism evidence="2 3">
    <name type="scientific">Pleurodeles waltl</name>
    <name type="common">Iberian ribbed newt</name>
    <dbReference type="NCBI Taxonomy" id="8319"/>
    <lineage>
        <taxon>Eukaryota</taxon>
        <taxon>Metazoa</taxon>
        <taxon>Chordata</taxon>
        <taxon>Craniata</taxon>
        <taxon>Vertebrata</taxon>
        <taxon>Euteleostomi</taxon>
        <taxon>Amphibia</taxon>
        <taxon>Batrachia</taxon>
        <taxon>Caudata</taxon>
        <taxon>Salamandroidea</taxon>
        <taxon>Salamandridae</taxon>
        <taxon>Pleurodelinae</taxon>
        <taxon>Pleurodeles</taxon>
    </lineage>
</organism>
<dbReference type="EMBL" id="JANPWB010000011">
    <property type="protein sequence ID" value="KAJ1133157.1"/>
    <property type="molecule type" value="Genomic_DNA"/>
</dbReference>
<keyword evidence="1" id="KW-0732">Signal</keyword>
<gene>
    <name evidence="2" type="ORF">NDU88_011454</name>
</gene>
<protein>
    <submittedName>
        <fullName evidence="2">Uncharacterized protein</fullName>
    </submittedName>
</protein>
<accession>A0AAV7Q1D7</accession>
<dbReference type="Proteomes" id="UP001066276">
    <property type="component" value="Chromosome 7"/>
</dbReference>